<dbReference type="RefSeq" id="WP_117895437.1">
    <property type="nucleotide sequence ID" value="NZ_CABJCV010000015.1"/>
</dbReference>
<accession>A0A412FW29</accession>
<feature type="domain" description="Cupin type-2" evidence="1">
    <location>
        <begin position="41"/>
        <end position="108"/>
    </location>
</feature>
<dbReference type="PANTHER" id="PTHR37694:SF1">
    <property type="entry name" value="SLR8022 PROTEIN"/>
    <property type="match status" value="1"/>
</dbReference>
<organism evidence="2 3">
    <name type="scientific">Holdemania filiformis</name>
    <dbReference type="NCBI Taxonomy" id="61171"/>
    <lineage>
        <taxon>Bacteria</taxon>
        <taxon>Bacillati</taxon>
        <taxon>Bacillota</taxon>
        <taxon>Erysipelotrichia</taxon>
        <taxon>Erysipelotrichales</taxon>
        <taxon>Erysipelotrichaceae</taxon>
        <taxon>Holdemania</taxon>
    </lineage>
</organism>
<dbReference type="InterPro" id="IPR013096">
    <property type="entry name" value="Cupin_2"/>
</dbReference>
<comment type="caution">
    <text evidence="2">The sequence shown here is derived from an EMBL/GenBank/DDBJ whole genome shotgun (WGS) entry which is preliminary data.</text>
</comment>
<dbReference type="PANTHER" id="PTHR37694">
    <property type="entry name" value="SLR8022 PROTEIN"/>
    <property type="match status" value="1"/>
</dbReference>
<dbReference type="EMBL" id="QRUP01000015">
    <property type="protein sequence ID" value="RGR72390.1"/>
    <property type="molecule type" value="Genomic_DNA"/>
</dbReference>
<reference evidence="2 3" key="1">
    <citation type="submission" date="2018-08" db="EMBL/GenBank/DDBJ databases">
        <title>A genome reference for cultivated species of the human gut microbiota.</title>
        <authorList>
            <person name="Zou Y."/>
            <person name="Xue W."/>
            <person name="Luo G."/>
        </authorList>
    </citation>
    <scope>NUCLEOTIDE SEQUENCE [LARGE SCALE GENOMIC DNA]</scope>
    <source>
        <strain evidence="2 3">AF24-29</strain>
    </source>
</reference>
<evidence type="ECO:0000313" key="2">
    <source>
        <dbReference type="EMBL" id="RGR72390.1"/>
    </source>
</evidence>
<gene>
    <name evidence="2" type="ORF">DWY25_12100</name>
</gene>
<evidence type="ECO:0000313" key="3">
    <source>
        <dbReference type="Proteomes" id="UP000284178"/>
    </source>
</evidence>
<keyword evidence="3" id="KW-1185">Reference proteome</keyword>
<dbReference type="Gene3D" id="2.60.120.10">
    <property type="entry name" value="Jelly Rolls"/>
    <property type="match status" value="1"/>
</dbReference>
<dbReference type="SUPFAM" id="SSF51182">
    <property type="entry name" value="RmlC-like cupins"/>
    <property type="match status" value="1"/>
</dbReference>
<dbReference type="Pfam" id="PF07883">
    <property type="entry name" value="Cupin_2"/>
    <property type="match status" value="1"/>
</dbReference>
<dbReference type="GeneID" id="83016136"/>
<dbReference type="Proteomes" id="UP000284178">
    <property type="component" value="Unassembled WGS sequence"/>
</dbReference>
<evidence type="ECO:0000259" key="1">
    <source>
        <dbReference type="Pfam" id="PF07883"/>
    </source>
</evidence>
<proteinExistence type="predicted"/>
<dbReference type="InterPro" id="IPR014710">
    <property type="entry name" value="RmlC-like_jellyroll"/>
</dbReference>
<dbReference type="AlphaFoldDB" id="A0A412FW29"/>
<sequence>MSYIKNIEPEVNLKLADQIAVLPGQIVSKTLAQNDAVSLTLFAFDQGEEISTHASEGDAMVLVLEGIGRFTIDGHVHFCKAGETIVMPAGKPHAVYAEAKFKMLLTVVFPQPGQ</sequence>
<dbReference type="CDD" id="cd02230">
    <property type="entry name" value="cupin_HP0902-like"/>
    <property type="match status" value="1"/>
</dbReference>
<dbReference type="InterPro" id="IPR011051">
    <property type="entry name" value="RmlC_Cupin_sf"/>
</dbReference>
<name>A0A412FW29_9FIRM</name>
<protein>
    <submittedName>
        <fullName evidence="2">Cupin domain-containing protein</fullName>
    </submittedName>
</protein>